<evidence type="ECO:0000256" key="2">
    <source>
        <dbReference type="ARBA" id="ARBA00022692"/>
    </source>
</evidence>
<feature type="transmembrane region" description="Helical" evidence="5">
    <location>
        <begin position="270"/>
        <end position="291"/>
    </location>
</feature>
<dbReference type="SUPFAM" id="SSF161098">
    <property type="entry name" value="MetI-like"/>
    <property type="match status" value="1"/>
</dbReference>
<dbReference type="NCBIfam" id="TIGR02138">
    <property type="entry name" value="phosphate_pstC"/>
    <property type="match status" value="1"/>
</dbReference>
<evidence type="ECO:0000256" key="3">
    <source>
        <dbReference type="ARBA" id="ARBA00022989"/>
    </source>
</evidence>
<comment type="caution">
    <text evidence="6">Lacks conserved residue(s) required for the propagation of feature annotation.</text>
</comment>
<dbReference type="PANTHER" id="PTHR42727:SF1">
    <property type="entry name" value="PHOSPHATE TRANSPORT SYSTEM PERMEASE"/>
    <property type="match status" value="1"/>
</dbReference>
<organism evidence="8 9">
    <name type="scientific">Candidatus Fervidibacter sacchari</name>
    <dbReference type="NCBI Taxonomy" id="1448929"/>
    <lineage>
        <taxon>Bacteria</taxon>
        <taxon>Candidatus Fervidibacterota</taxon>
        <taxon>Candidatus Fervidibacter</taxon>
    </lineage>
</organism>
<keyword evidence="3 5" id="KW-1133">Transmembrane helix</keyword>
<dbReference type="CDD" id="cd06261">
    <property type="entry name" value="TM_PBP2"/>
    <property type="match status" value="1"/>
</dbReference>
<dbReference type="PROSITE" id="PS50928">
    <property type="entry name" value="ABC_TM1"/>
    <property type="match status" value="1"/>
</dbReference>
<dbReference type="PANTHER" id="PTHR42727">
    <property type="entry name" value="PHOSPHATE TRANSPORT SYSTEM PERMEASE PROTEIN"/>
    <property type="match status" value="1"/>
</dbReference>
<reference evidence="8 9" key="1">
    <citation type="submission" date="2022-08" db="EMBL/GenBank/DDBJ databases">
        <title>Bacterial and archaeal communities from various locations to study Microbial Dark Matter (Phase II).</title>
        <authorList>
            <person name="Stepanauskas R."/>
        </authorList>
    </citation>
    <scope>NUCLEOTIDE SEQUENCE [LARGE SCALE GENOMIC DNA]</scope>
    <source>
        <strain evidence="8 9">PD1</strain>
    </source>
</reference>
<comment type="similarity">
    <text evidence="6">Belongs to the binding-protein-dependent transport system permease family. CysTW subfamily.</text>
</comment>
<dbReference type="InterPro" id="IPR000515">
    <property type="entry name" value="MetI-like"/>
</dbReference>
<evidence type="ECO:0000256" key="6">
    <source>
        <dbReference type="RuleBase" id="RU363054"/>
    </source>
</evidence>
<evidence type="ECO:0000256" key="5">
    <source>
        <dbReference type="RuleBase" id="RU363032"/>
    </source>
</evidence>
<comment type="function">
    <text evidence="6">Part of the binding-protein-dependent transport system for phosphate; probably responsible for the translocation of the substrate across the membrane.</text>
</comment>
<evidence type="ECO:0000256" key="4">
    <source>
        <dbReference type="ARBA" id="ARBA00023136"/>
    </source>
</evidence>
<dbReference type="Gene3D" id="1.10.3720.10">
    <property type="entry name" value="MetI-like"/>
    <property type="match status" value="1"/>
</dbReference>
<name>A0ABT2ENA4_9BACT</name>
<evidence type="ECO:0000256" key="1">
    <source>
        <dbReference type="ARBA" id="ARBA00004141"/>
    </source>
</evidence>
<keyword evidence="5" id="KW-0813">Transport</keyword>
<keyword evidence="2 5" id="KW-0812">Transmembrane</keyword>
<feature type="transmembrane region" description="Helical" evidence="5">
    <location>
        <begin position="152"/>
        <end position="176"/>
    </location>
</feature>
<dbReference type="RefSeq" id="WP_259095790.1">
    <property type="nucleotide sequence ID" value="NZ_CP130454.1"/>
</dbReference>
<keyword evidence="6" id="KW-0592">Phosphate transport</keyword>
<evidence type="ECO:0000313" key="8">
    <source>
        <dbReference type="EMBL" id="MCS3919401.1"/>
    </source>
</evidence>
<protein>
    <recommendedName>
        <fullName evidence="6">Phosphate transport system permease protein</fullName>
    </recommendedName>
</protein>
<dbReference type="Pfam" id="PF00528">
    <property type="entry name" value="BPD_transp_1"/>
    <property type="match status" value="1"/>
</dbReference>
<dbReference type="InterPro" id="IPR035906">
    <property type="entry name" value="MetI-like_sf"/>
</dbReference>
<proteinExistence type="inferred from homology"/>
<comment type="caution">
    <text evidence="8">The sequence shown here is derived from an EMBL/GenBank/DDBJ whole genome shotgun (WGS) entry which is preliminary data.</text>
</comment>
<feature type="transmembrane region" description="Helical" evidence="5">
    <location>
        <begin position="197"/>
        <end position="217"/>
    </location>
</feature>
<keyword evidence="6" id="KW-1003">Cell membrane</keyword>
<feature type="domain" description="ABC transmembrane type-1" evidence="7">
    <location>
        <begin position="76"/>
        <end position="288"/>
    </location>
</feature>
<feature type="transmembrane region" description="Helical" evidence="5">
    <location>
        <begin position="119"/>
        <end position="140"/>
    </location>
</feature>
<evidence type="ECO:0000313" key="9">
    <source>
        <dbReference type="Proteomes" id="UP001204798"/>
    </source>
</evidence>
<dbReference type="Proteomes" id="UP001204798">
    <property type="component" value="Unassembled WGS sequence"/>
</dbReference>
<gene>
    <name evidence="8" type="ORF">M2350_001814</name>
</gene>
<keyword evidence="4 5" id="KW-0472">Membrane</keyword>
<keyword evidence="9" id="KW-1185">Reference proteome</keyword>
<dbReference type="EMBL" id="JANUCP010000003">
    <property type="protein sequence ID" value="MCS3919401.1"/>
    <property type="molecule type" value="Genomic_DNA"/>
</dbReference>
<accession>A0ABT2ENA4</accession>
<evidence type="ECO:0000259" key="7">
    <source>
        <dbReference type="PROSITE" id="PS50928"/>
    </source>
</evidence>
<sequence length="303" mass="32962">MKASRAARWAHWQERLIVVLLFASASVSVATTLAIAISLGVEAIGFFREVPLIRFLTEREWTPLFAIKKFGILPLVCGTFLVAGIAMLLAVPMGVLIATYLAEHASERVRRLLKPVIEVLAGIPSVLYGYFALLFVTPLLQKFIPSLSGFNALSPGIVLAFMVLPTIASLSEDIIYSVPQSIREASLALGATKLQTTFRAVLPAAGSGIIAACFLGFSRAIGETMLVTIAAGQMPNLTLNPLEPVQTMTAYIVQVSLGDVPHGSLEYRTIFAVGLTLFLITLVFNLFGLFLRERFIRTFQRFA</sequence>
<feature type="transmembrane region" description="Helical" evidence="5">
    <location>
        <begin position="72"/>
        <end position="98"/>
    </location>
</feature>
<dbReference type="InterPro" id="IPR011864">
    <property type="entry name" value="Phosphate_PstC"/>
</dbReference>
<comment type="subcellular location">
    <subcellularLocation>
        <location evidence="5">Cell membrane</location>
        <topology evidence="5">Multi-pass membrane protein</topology>
    </subcellularLocation>
    <subcellularLocation>
        <location evidence="1">Membrane</location>
        <topology evidence="1">Multi-pass membrane protein</topology>
    </subcellularLocation>
</comment>